<keyword evidence="10" id="KW-1185">Reference proteome</keyword>
<feature type="domain" description="Guanylate cyclase" evidence="8">
    <location>
        <begin position="1"/>
        <end position="83"/>
    </location>
</feature>
<evidence type="ECO:0000256" key="6">
    <source>
        <dbReference type="ARBA" id="ARBA00023239"/>
    </source>
</evidence>
<evidence type="ECO:0000256" key="5">
    <source>
        <dbReference type="ARBA" id="ARBA00023136"/>
    </source>
</evidence>
<dbReference type="GO" id="GO:0004016">
    <property type="term" value="F:adenylate cyclase activity"/>
    <property type="evidence" value="ECO:0007669"/>
    <property type="project" value="TreeGrafter"/>
</dbReference>
<evidence type="ECO:0000256" key="3">
    <source>
        <dbReference type="ARBA" id="ARBA00022741"/>
    </source>
</evidence>
<dbReference type="InterPro" id="IPR018297">
    <property type="entry name" value="A/G_cyclase_CS"/>
</dbReference>
<comment type="caution">
    <text evidence="9">The sequence shown here is derived from an EMBL/GenBank/DDBJ whole genome shotgun (WGS) entry which is preliminary data.</text>
</comment>
<evidence type="ECO:0000313" key="10">
    <source>
        <dbReference type="Proteomes" id="UP000236333"/>
    </source>
</evidence>
<name>A0A2J7ZVI0_9CHLO</name>
<dbReference type="PROSITE" id="PS00452">
    <property type="entry name" value="GUANYLATE_CYCLASE_1"/>
    <property type="match status" value="1"/>
</dbReference>
<reference evidence="9 10" key="1">
    <citation type="journal article" date="2017" name="Mol. Biol. Evol.">
        <title>The 4-celled Tetrabaena socialis nuclear genome reveals the essential components for genetic control of cell number at the origin of multicellularity in the volvocine lineage.</title>
        <authorList>
            <person name="Featherston J."/>
            <person name="Arakaki Y."/>
            <person name="Hanschen E.R."/>
            <person name="Ferris P.J."/>
            <person name="Michod R.E."/>
            <person name="Olson B.J.S.C."/>
            <person name="Nozaki H."/>
            <person name="Durand P.M."/>
        </authorList>
    </citation>
    <scope>NUCLEOTIDE SEQUENCE [LARGE SCALE GENOMIC DNA]</scope>
    <source>
        <strain evidence="9 10">NIES-571</strain>
    </source>
</reference>
<dbReference type="GO" id="GO:0035556">
    <property type="term" value="P:intracellular signal transduction"/>
    <property type="evidence" value="ECO:0007669"/>
    <property type="project" value="InterPro"/>
</dbReference>
<sequence>MSTTTCVAGCPIAEAGPRTAQRMANMALDMVRAVEAFRPSLPDVRLQIRVGVHSGSVVAGVVGRRMPRYCLFGDTVNVSSRMESSGEPMRVQVRAEVWERGQQGGCTAFAWLGQALGCAATL</sequence>
<protein>
    <submittedName>
        <fullName evidence="9">Retinal guanylyl cyclase 2</fullName>
    </submittedName>
</protein>
<dbReference type="SUPFAM" id="SSF55073">
    <property type="entry name" value="Nucleotide cyclase"/>
    <property type="match status" value="1"/>
</dbReference>
<dbReference type="GO" id="GO:0004383">
    <property type="term" value="F:guanylate cyclase activity"/>
    <property type="evidence" value="ECO:0007669"/>
    <property type="project" value="TreeGrafter"/>
</dbReference>
<dbReference type="InterPro" id="IPR001054">
    <property type="entry name" value="A/G_cyclase"/>
</dbReference>
<gene>
    <name evidence="9" type="ORF">TSOC_009581</name>
</gene>
<keyword evidence="6 7" id="KW-0456">Lyase</keyword>
<dbReference type="Gene3D" id="3.30.70.1230">
    <property type="entry name" value="Nucleotide cyclase"/>
    <property type="match status" value="1"/>
</dbReference>
<evidence type="ECO:0000259" key="8">
    <source>
        <dbReference type="PROSITE" id="PS50125"/>
    </source>
</evidence>
<evidence type="ECO:0000256" key="4">
    <source>
        <dbReference type="ARBA" id="ARBA00022989"/>
    </source>
</evidence>
<evidence type="ECO:0000256" key="7">
    <source>
        <dbReference type="RuleBase" id="RU000405"/>
    </source>
</evidence>
<dbReference type="PANTHER" id="PTHR11920:SF335">
    <property type="entry name" value="GUANYLATE CYCLASE"/>
    <property type="match status" value="1"/>
</dbReference>
<keyword evidence="5" id="KW-0472">Membrane</keyword>
<comment type="subcellular location">
    <subcellularLocation>
        <location evidence="1">Membrane</location>
    </subcellularLocation>
</comment>
<dbReference type="OrthoDB" id="547134at2759"/>
<dbReference type="GO" id="GO:0001653">
    <property type="term" value="F:peptide receptor activity"/>
    <property type="evidence" value="ECO:0007669"/>
    <property type="project" value="TreeGrafter"/>
</dbReference>
<accession>A0A2J7ZVI0</accession>
<proteinExistence type="inferred from homology"/>
<dbReference type="InterPro" id="IPR050401">
    <property type="entry name" value="Cyclic_nucleotide_synthase"/>
</dbReference>
<dbReference type="AlphaFoldDB" id="A0A2J7ZVI0"/>
<keyword evidence="3" id="KW-0547">Nucleotide-binding</keyword>
<dbReference type="SMART" id="SM00044">
    <property type="entry name" value="CYCc"/>
    <property type="match status" value="1"/>
</dbReference>
<dbReference type="GO" id="GO:0005886">
    <property type="term" value="C:plasma membrane"/>
    <property type="evidence" value="ECO:0007669"/>
    <property type="project" value="TreeGrafter"/>
</dbReference>
<keyword evidence="4" id="KW-1133">Transmembrane helix</keyword>
<dbReference type="PROSITE" id="PS50125">
    <property type="entry name" value="GUANYLATE_CYCLASE_2"/>
    <property type="match status" value="1"/>
</dbReference>
<organism evidence="9 10">
    <name type="scientific">Tetrabaena socialis</name>
    <dbReference type="NCBI Taxonomy" id="47790"/>
    <lineage>
        <taxon>Eukaryota</taxon>
        <taxon>Viridiplantae</taxon>
        <taxon>Chlorophyta</taxon>
        <taxon>core chlorophytes</taxon>
        <taxon>Chlorophyceae</taxon>
        <taxon>CS clade</taxon>
        <taxon>Chlamydomonadales</taxon>
        <taxon>Tetrabaenaceae</taxon>
        <taxon>Tetrabaena</taxon>
    </lineage>
</organism>
<dbReference type="Proteomes" id="UP000236333">
    <property type="component" value="Unassembled WGS sequence"/>
</dbReference>
<comment type="similarity">
    <text evidence="7">Belongs to the adenylyl cyclase class-4/guanylyl cyclase family.</text>
</comment>
<dbReference type="PANTHER" id="PTHR11920">
    <property type="entry name" value="GUANYLYL CYCLASE"/>
    <property type="match status" value="1"/>
</dbReference>
<evidence type="ECO:0000256" key="1">
    <source>
        <dbReference type="ARBA" id="ARBA00004370"/>
    </source>
</evidence>
<dbReference type="EMBL" id="PGGS01000405">
    <property type="protein sequence ID" value="PNH04272.1"/>
    <property type="molecule type" value="Genomic_DNA"/>
</dbReference>
<dbReference type="CDD" id="cd07302">
    <property type="entry name" value="CHD"/>
    <property type="match status" value="1"/>
</dbReference>
<evidence type="ECO:0000313" key="9">
    <source>
        <dbReference type="EMBL" id="PNH04272.1"/>
    </source>
</evidence>
<evidence type="ECO:0000256" key="2">
    <source>
        <dbReference type="ARBA" id="ARBA00022692"/>
    </source>
</evidence>
<keyword evidence="2" id="KW-0812">Transmembrane</keyword>
<dbReference type="InterPro" id="IPR029787">
    <property type="entry name" value="Nucleotide_cyclase"/>
</dbReference>
<dbReference type="GO" id="GO:0007168">
    <property type="term" value="P:receptor guanylyl cyclase signaling pathway"/>
    <property type="evidence" value="ECO:0007669"/>
    <property type="project" value="TreeGrafter"/>
</dbReference>
<dbReference type="Pfam" id="PF00211">
    <property type="entry name" value="Guanylate_cyc"/>
    <property type="match status" value="1"/>
</dbReference>
<dbReference type="GO" id="GO:0000166">
    <property type="term" value="F:nucleotide binding"/>
    <property type="evidence" value="ECO:0007669"/>
    <property type="project" value="UniProtKB-KW"/>
</dbReference>